<feature type="transmembrane region" description="Helical" evidence="8">
    <location>
        <begin position="196"/>
        <end position="214"/>
    </location>
</feature>
<dbReference type="InterPro" id="IPR043216">
    <property type="entry name" value="PAP-like"/>
</dbReference>
<dbReference type="PANTHER" id="PTHR10165:SF203">
    <property type="entry name" value="LIPID PHOSPHATE PHOSPHATASE 3, CHLOROPLASTIC-RELATED"/>
    <property type="match status" value="1"/>
</dbReference>
<feature type="transmembrane region" description="Helical" evidence="8">
    <location>
        <begin position="98"/>
        <end position="120"/>
    </location>
</feature>
<comment type="caution">
    <text evidence="10">The sequence shown here is derived from an EMBL/GenBank/DDBJ whole genome shotgun (WGS) entry which is preliminary data.</text>
</comment>
<dbReference type="InterPro" id="IPR036938">
    <property type="entry name" value="PAP2/HPO_sf"/>
</dbReference>
<evidence type="ECO:0000259" key="9">
    <source>
        <dbReference type="SMART" id="SM00014"/>
    </source>
</evidence>
<keyword evidence="6 8" id="KW-0472">Membrane</keyword>
<dbReference type="SMART" id="SM00014">
    <property type="entry name" value="acidPPc"/>
    <property type="match status" value="1"/>
</dbReference>
<organism evidence="10 11">
    <name type="scientific">Ceratodon purpureus</name>
    <name type="common">Fire moss</name>
    <name type="synonym">Dicranum purpureum</name>
    <dbReference type="NCBI Taxonomy" id="3225"/>
    <lineage>
        <taxon>Eukaryota</taxon>
        <taxon>Viridiplantae</taxon>
        <taxon>Streptophyta</taxon>
        <taxon>Embryophyta</taxon>
        <taxon>Bryophyta</taxon>
        <taxon>Bryophytina</taxon>
        <taxon>Bryopsida</taxon>
        <taxon>Dicranidae</taxon>
        <taxon>Pseudoditrichales</taxon>
        <taxon>Ditrichaceae</taxon>
        <taxon>Ceratodon</taxon>
    </lineage>
</organism>
<feature type="region of interest" description="Disordered" evidence="7">
    <location>
        <begin position="259"/>
        <end position="313"/>
    </location>
</feature>
<evidence type="ECO:0000256" key="1">
    <source>
        <dbReference type="ARBA" id="ARBA00004141"/>
    </source>
</evidence>
<feature type="domain" description="Phosphatidic acid phosphatase type 2/haloperoxidase" evidence="9">
    <location>
        <begin position="100"/>
        <end position="241"/>
    </location>
</feature>
<feature type="transmembrane region" description="Helical" evidence="8">
    <location>
        <begin position="20"/>
        <end position="40"/>
    </location>
</feature>
<evidence type="ECO:0000256" key="8">
    <source>
        <dbReference type="SAM" id="Phobius"/>
    </source>
</evidence>
<evidence type="ECO:0000256" key="4">
    <source>
        <dbReference type="ARBA" id="ARBA00022801"/>
    </source>
</evidence>
<evidence type="ECO:0000256" key="6">
    <source>
        <dbReference type="ARBA" id="ARBA00023136"/>
    </source>
</evidence>
<accession>A0A8T0HGM3</accession>
<feature type="compositionally biased region" description="Low complexity" evidence="7">
    <location>
        <begin position="266"/>
        <end position="279"/>
    </location>
</feature>
<comment type="similarity">
    <text evidence="2">Belongs to the PA-phosphatase related phosphoesterase family.</text>
</comment>
<protein>
    <recommendedName>
        <fullName evidence="9">Phosphatidic acid phosphatase type 2/haloperoxidase domain-containing protein</fullName>
    </recommendedName>
</protein>
<reference evidence="10 11" key="1">
    <citation type="submission" date="2020-06" db="EMBL/GenBank/DDBJ databases">
        <title>WGS assembly of Ceratodon purpureus strain R40.</title>
        <authorList>
            <person name="Carey S.B."/>
            <person name="Jenkins J."/>
            <person name="Shu S."/>
            <person name="Lovell J.T."/>
            <person name="Sreedasyam A."/>
            <person name="Maumus F."/>
            <person name="Tiley G.P."/>
            <person name="Fernandez-Pozo N."/>
            <person name="Barry K."/>
            <person name="Chen C."/>
            <person name="Wang M."/>
            <person name="Lipzen A."/>
            <person name="Daum C."/>
            <person name="Saski C.A."/>
            <person name="Payton A.C."/>
            <person name="Mcbreen J.C."/>
            <person name="Conrad R.E."/>
            <person name="Kollar L.M."/>
            <person name="Olsson S."/>
            <person name="Huttunen S."/>
            <person name="Landis J.B."/>
            <person name="Wickett N.J."/>
            <person name="Johnson M.G."/>
            <person name="Rensing S.A."/>
            <person name="Grimwood J."/>
            <person name="Schmutz J."/>
            <person name="Mcdaniel S.F."/>
        </authorList>
    </citation>
    <scope>NUCLEOTIDE SEQUENCE [LARGE SCALE GENOMIC DNA]</scope>
    <source>
        <strain evidence="10 11">R40</strain>
    </source>
</reference>
<keyword evidence="3 8" id="KW-0812">Transmembrane</keyword>
<gene>
    <name evidence="10" type="ORF">KC19_6G075300</name>
</gene>
<keyword evidence="4" id="KW-0378">Hydrolase</keyword>
<evidence type="ECO:0000313" key="10">
    <source>
        <dbReference type="EMBL" id="KAG0569229.1"/>
    </source>
</evidence>
<keyword evidence="5 8" id="KW-1133">Transmembrane helix</keyword>
<dbReference type="GO" id="GO:0016020">
    <property type="term" value="C:membrane"/>
    <property type="evidence" value="ECO:0007669"/>
    <property type="project" value="UniProtKB-SubCell"/>
</dbReference>
<sequence>MEPDLPVPDLKLGRLFYNHWTDWIFIIILIVLWGVCQIVTPFQRYVGAANFVTQSIMYPYKSNTIPFQVVPVIALVIPFIFIFTHFCYRRNVRDLHHAFLGLLTTVALTALITDSIKVGIGRPRPHFYARCFGGTNMNATYDATGNVVCTISKDLMKEAYKSFPSGHTSWSFAGLGYLAMYMGGKLGVFDHRGHSWKLFPVILPLLGATFVAITRVDDYWHHWTDVCTGAAIGLLSAYFCYRQHYPSLFDDSPNIPYRYMPPNTPSHSSQQSSMQSSQQERSNDLERGGSQIPMLEAENGNKMSLAEPISRRM</sequence>
<feature type="transmembrane region" description="Helical" evidence="8">
    <location>
        <begin position="220"/>
        <end position="241"/>
    </location>
</feature>
<dbReference type="FunFam" id="1.20.144.10:FF:000001">
    <property type="entry name" value="Lipid phosphate phosphatase 2"/>
    <property type="match status" value="1"/>
</dbReference>
<dbReference type="Proteomes" id="UP000822688">
    <property type="component" value="Chromosome 6"/>
</dbReference>
<proteinExistence type="inferred from homology"/>
<keyword evidence="11" id="KW-1185">Reference proteome</keyword>
<comment type="subcellular location">
    <subcellularLocation>
        <location evidence="1">Membrane</location>
        <topology evidence="1">Multi-pass membrane protein</topology>
    </subcellularLocation>
</comment>
<dbReference type="Pfam" id="PF01569">
    <property type="entry name" value="PAP2"/>
    <property type="match status" value="1"/>
</dbReference>
<evidence type="ECO:0000256" key="7">
    <source>
        <dbReference type="SAM" id="MobiDB-lite"/>
    </source>
</evidence>
<feature type="transmembrane region" description="Helical" evidence="8">
    <location>
        <begin position="65"/>
        <end position="86"/>
    </location>
</feature>
<dbReference type="PANTHER" id="PTHR10165">
    <property type="entry name" value="LIPID PHOSPHATE PHOSPHATASE"/>
    <property type="match status" value="1"/>
</dbReference>
<dbReference type="SUPFAM" id="SSF48317">
    <property type="entry name" value="Acid phosphatase/Vanadium-dependent haloperoxidase"/>
    <property type="match status" value="1"/>
</dbReference>
<dbReference type="EMBL" id="CM026427">
    <property type="protein sequence ID" value="KAG0569229.1"/>
    <property type="molecule type" value="Genomic_DNA"/>
</dbReference>
<dbReference type="Gene3D" id="1.20.144.10">
    <property type="entry name" value="Phosphatidic acid phosphatase type 2/haloperoxidase"/>
    <property type="match status" value="1"/>
</dbReference>
<dbReference type="GO" id="GO:0008195">
    <property type="term" value="F:phosphatidate phosphatase activity"/>
    <property type="evidence" value="ECO:0007669"/>
    <property type="project" value="TreeGrafter"/>
</dbReference>
<dbReference type="GO" id="GO:0006644">
    <property type="term" value="P:phospholipid metabolic process"/>
    <property type="evidence" value="ECO:0007669"/>
    <property type="project" value="InterPro"/>
</dbReference>
<dbReference type="AlphaFoldDB" id="A0A8T0HGM3"/>
<evidence type="ECO:0000256" key="5">
    <source>
        <dbReference type="ARBA" id="ARBA00022989"/>
    </source>
</evidence>
<dbReference type="GO" id="GO:0046839">
    <property type="term" value="P:phospholipid dephosphorylation"/>
    <property type="evidence" value="ECO:0007669"/>
    <property type="project" value="TreeGrafter"/>
</dbReference>
<evidence type="ECO:0000256" key="2">
    <source>
        <dbReference type="ARBA" id="ARBA00008816"/>
    </source>
</evidence>
<evidence type="ECO:0000256" key="3">
    <source>
        <dbReference type="ARBA" id="ARBA00022692"/>
    </source>
</evidence>
<dbReference type="CDD" id="cd03390">
    <property type="entry name" value="PAP2_containing_1_like"/>
    <property type="match status" value="1"/>
</dbReference>
<name>A0A8T0HGM3_CERPU</name>
<evidence type="ECO:0000313" key="11">
    <source>
        <dbReference type="Proteomes" id="UP000822688"/>
    </source>
</evidence>
<dbReference type="OrthoDB" id="10030083at2759"/>
<dbReference type="InterPro" id="IPR000326">
    <property type="entry name" value="PAP2/HPO"/>
</dbReference>